<protein>
    <submittedName>
        <fullName evidence="2">Uncharacterized protein</fullName>
    </submittedName>
</protein>
<feature type="region of interest" description="Disordered" evidence="1">
    <location>
        <begin position="32"/>
        <end position="52"/>
    </location>
</feature>
<evidence type="ECO:0000313" key="3">
    <source>
        <dbReference type="Proteomes" id="UP000632454"/>
    </source>
</evidence>
<accession>A0ABQ1V754</accession>
<dbReference type="Proteomes" id="UP000632454">
    <property type="component" value="Unassembled WGS sequence"/>
</dbReference>
<reference evidence="3" key="1">
    <citation type="journal article" date="2019" name="Int. J. Syst. Evol. Microbiol.">
        <title>The Global Catalogue of Microorganisms (GCM) 10K type strain sequencing project: providing services to taxonomists for standard genome sequencing and annotation.</title>
        <authorList>
            <consortium name="The Broad Institute Genomics Platform"/>
            <consortium name="The Broad Institute Genome Sequencing Center for Infectious Disease"/>
            <person name="Wu L."/>
            <person name="Ma J."/>
        </authorList>
    </citation>
    <scope>NUCLEOTIDE SEQUENCE [LARGE SCALE GENOMIC DNA]</scope>
    <source>
        <strain evidence="3">CCM 7855</strain>
    </source>
</reference>
<evidence type="ECO:0000256" key="1">
    <source>
        <dbReference type="SAM" id="MobiDB-lite"/>
    </source>
</evidence>
<evidence type="ECO:0000313" key="2">
    <source>
        <dbReference type="EMBL" id="GGF39072.1"/>
    </source>
</evidence>
<gene>
    <name evidence="2" type="ORF">GCM10007298_38470</name>
</gene>
<keyword evidence="3" id="KW-1185">Reference proteome</keyword>
<proteinExistence type="predicted"/>
<dbReference type="EMBL" id="BMCS01000003">
    <property type="protein sequence ID" value="GGF39072.1"/>
    <property type="molecule type" value="Genomic_DNA"/>
</dbReference>
<sequence>MPRLKHPDLGTLLEVGDDLADLYASRGFVSADADEKPRRTRRKTAADSDDDN</sequence>
<name>A0ABQ1V754_9NOCA</name>
<comment type="caution">
    <text evidence="2">The sequence shown here is derived from an EMBL/GenBank/DDBJ whole genome shotgun (WGS) entry which is preliminary data.</text>
</comment>
<organism evidence="2 3">
    <name type="scientific">Williamsia phyllosphaerae</name>
    <dbReference type="NCBI Taxonomy" id="885042"/>
    <lineage>
        <taxon>Bacteria</taxon>
        <taxon>Bacillati</taxon>
        <taxon>Actinomycetota</taxon>
        <taxon>Actinomycetes</taxon>
        <taxon>Mycobacteriales</taxon>
        <taxon>Nocardiaceae</taxon>
        <taxon>Williamsia</taxon>
    </lineage>
</organism>